<reference evidence="9" key="1">
    <citation type="journal article" date="2019" name="Int. J. Syst. Evol. Microbiol.">
        <title>The Global Catalogue of Microorganisms (GCM) 10K type strain sequencing project: providing services to taxonomists for standard genome sequencing and annotation.</title>
        <authorList>
            <consortium name="The Broad Institute Genomics Platform"/>
            <consortium name="The Broad Institute Genome Sequencing Center for Infectious Disease"/>
            <person name="Wu L."/>
            <person name="Ma J."/>
        </authorList>
    </citation>
    <scope>NUCLEOTIDE SEQUENCE [LARGE SCALE GENOMIC DNA]</scope>
    <source>
        <strain evidence="9">CGMCC 1.8985</strain>
    </source>
</reference>
<evidence type="ECO:0000256" key="3">
    <source>
        <dbReference type="ARBA" id="ARBA00022603"/>
    </source>
</evidence>
<comment type="caution">
    <text evidence="8">The sequence shown here is derived from an EMBL/GenBank/DDBJ whole genome shotgun (WGS) entry which is preliminary data.</text>
</comment>
<feature type="domain" description="Post-SET" evidence="7">
    <location>
        <begin position="146"/>
        <end position="162"/>
    </location>
</feature>
<dbReference type="SMART" id="SM00317">
    <property type="entry name" value="SET"/>
    <property type="match status" value="1"/>
</dbReference>
<proteinExistence type="predicted"/>
<dbReference type="InterPro" id="IPR050777">
    <property type="entry name" value="SET2_Histone-Lys_MeTrsfase"/>
</dbReference>
<dbReference type="InterPro" id="IPR046341">
    <property type="entry name" value="SET_dom_sf"/>
</dbReference>
<evidence type="ECO:0000256" key="4">
    <source>
        <dbReference type="ARBA" id="ARBA00022679"/>
    </source>
</evidence>
<evidence type="ECO:0000256" key="1">
    <source>
        <dbReference type="ARBA" id="ARBA00004286"/>
    </source>
</evidence>
<dbReference type="InterPro" id="IPR003616">
    <property type="entry name" value="Post-SET_dom"/>
</dbReference>
<keyword evidence="4" id="KW-0808">Transferase</keyword>
<evidence type="ECO:0000259" key="6">
    <source>
        <dbReference type="PROSITE" id="PS50280"/>
    </source>
</evidence>
<dbReference type="RefSeq" id="WP_132986569.1">
    <property type="nucleotide sequence ID" value="NZ_BMME01000001.1"/>
</dbReference>
<organism evidence="8 9">
    <name type="scientific">Luteimonas terricola</name>
    <dbReference type="NCBI Taxonomy" id="645597"/>
    <lineage>
        <taxon>Bacteria</taxon>
        <taxon>Pseudomonadati</taxon>
        <taxon>Pseudomonadota</taxon>
        <taxon>Gammaproteobacteria</taxon>
        <taxon>Lysobacterales</taxon>
        <taxon>Lysobacteraceae</taxon>
        <taxon>Luteimonas</taxon>
    </lineage>
</organism>
<protein>
    <submittedName>
        <fullName evidence="8">SET domain-containing protein-lysine N-methyltransferase</fullName>
    </submittedName>
</protein>
<keyword evidence="3" id="KW-0489">Methyltransferase</keyword>
<evidence type="ECO:0000313" key="8">
    <source>
        <dbReference type="EMBL" id="GGK11466.1"/>
    </source>
</evidence>
<accession>A0ABQ2EH19</accession>
<dbReference type="EMBL" id="BMME01000001">
    <property type="protein sequence ID" value="GGK11466.1"/>
    <property type="molecule type" value="Genomic_DNA"/>
</dbReference>
<dbReference type="PROSITE" id="PS50280">
    <property type="entry name" value="SET"/>
    <property type="match status" value="1"/>
</dbReference>
<evidence type="ECO:0000256" key="2">
    <source>
        <dbReference type="ARBA" id="ARBA00022454"/>
    </source>
</evidence>
<dbReference type="Gene3D" id="2.170.270.10">
    <property type="entry name" value="SET domain"/>
    <property type="match status" value="1"/>
</dbReference>
<feature type="domain" description="SET" evidence="6">
    <location>
        <begin position="14"/>
        <end position="133"/>
    </location>
</feature>
<gene>
    <name evidence="8" type="ORF">GCM10011394_21010</name>
</gene>
<dbReference type="Pfam" id="PF00856">
    <property type="entry name" value="SET"/>
    <property type="match status" value="1"/>
</dbReference>
<keyword evidence="2" id="KW-0158">Chromosome</keyword>
<evidence type="ECO:0000259" key="7">
    <source>
        <dbReference type="PROSITE" id="PS50868"/>
    </source>
</evidence>
<evidence type="ECO:0000313" key="9">
    <source>
        <dbReference type="Proteomes" id="UP000599009"/>
    </source>
</evidence>
<keyword evidence="5" id="KW-0949">S-adenosyl-L-methionine</keyword>
<dbReference type="SUPFAM" id="SSF82199">
    <property type="entry name" value="SET domain"/>
    <property type="match status" value="1"/>
</dbReference>
<dbReference type="PANTHER" id="PTHR22884">
    <property type="entry name" value="SET DOMAIN PROTEINS"/>
    <property type="match status" value="1"/>
</dbReference>
<comment type="subcellular location">
    <subcellularLocation>
        <location evidence="1">Chromosome</location>
    </subcellularLocation>
</comment>
<sequence length="166" mass="18749">MAKSSKDKPEKKSRKVEARQSEIHGNGVFAIAAIGKGERIIRYKGALRTHDQVDEDYGDVDENGHTFLFTLNDDYVIDANIKGSVARWINHSCDPNCEAVVEEDDKGRPHKDKVFIEAMRSIEPGEELTYNYGIVLDERHTPRLKKLWGCRCGASNCTGTMLQPKR</sequence>
<name>A0ABQ2EH19_9GAMM</name>
<keyword evidence="9" id="KW-1185">Reference proteome</keyword>
<dbReference type="InterPro" id="IPR001214">
    <property type="entry name" value="SET_dom"/>
</dbReference>
<dbReference type="PROSITE" id="PS50868">
    <property type="entry name" value="POST_SET"/>
    <property type="match status" value="1"/>
</dbReference>
<dbReference type="Proteomes" id="UP000599009">
    <property type="component" value="Unassembled WGS sequence"/>
</dbReference>
<evidence type="ECO:0000256" key="5">
    <source>
        <dbReference type="ARBA" id="ARBA00022691"/>
    </source>
</evidence>